<evidence type="ECO:0000313" key="4">
    <source>
        <dbReference type="Proteomes" id="UP000440578"/>
    </source>
</evidence>
<dbReference type="Pfam" id="PF01425">
    <property type="entry name" value="Amidase"/>
    <property type="match status" value="2"/>
</dbReference>
<dbReference type="Proteomes" id="UP000440578">
    <property type="component" value="Unassembled WGS sequence"/>
</dbReference>
<protein>
    <submittedName>
        <fullName evidence="3">Glutamyl-tRNA(Gln) amidotransferase subunit A, mitochondrial</fullName>
    </submittedName>
</protein>
<proteinExistence type="predicted"/>
<dbReference type="GO" id="GO:0016740">
    <property type="term" value="F:transferase activity"/>
    <property type="evidence" value="ECO:0007669"/>
    <property type="project" value="UniProtKB-KW"/>
</dbReference>
<feature type="region of interest" description="Disordered" evidence="1">
    <location>
        <begin position="153"/>
        <end position="185"/>
    </location>
</feature>
<name>A0A6A4VKZ2_AMPAM</name>
<dbReference type="InterPro" id="IPR023631">
    <property type="entry name" value="Amidase_dom"/>
</dbReference>
<dbReference type="OrthoDB" id="421993at2759"/>
<dbReference type="InterPro" id="IPR036928">
    <property type="entry name" value="AS_sf"/>
</dbReference>
<dbReference type="GO" id="GO:0070681">
    <property type="term" value="P:glutaminyl-tRNAGln biosynthesis via transamidation"/>
    <property type="evidence" value="ECO:0007669"/>
    <property type="project" value="TreeGrafter"/>
</dbReference>
<keyword evidence="4" id="KW-1185">Reference proteome</keyword>
<keyword evidence="3" id="KW-0808">Transferase</keyword>
<dbReference type="PANTHER" id="PTHR11895">
    <property type="entry name" value="TRANSAMIDASE"/>
    <property type="match status" value="1"/>
</dbReference>
<dbReference type="InterPro" id="IPR000120">
    <property type="entry name" value="Amidase"/>
</dbReference>
<dbReference type="SUPFAM" id="SSF75304">
    <property type="entry name" value="Amidase signature (AS) enzymes"/>
    <property type="match status" value="1"/>
</dbReference>
<evidence type="ECO:0000259" key="2">
    <source>
        <dbReference type="Pfam" id="PF01425"/>
    </source>
</evidence>
<sequence>MLCSSLRQVSARLVAGEVTSAELTERCLARAVNTRDLNAFITLTGQMARRQAAQADQRRHKGQSLGPLDGVPVSVKDNYCVEGALTTCGSRMLAGFRPPYTATVVQRLLAAGAVLVGKTNLDEFAMGVGTTDSYFGPTKNVWGSNVKYKLLPSSGESDSADDPPLPPRDDCRGLLHPRSLGSDTGGSVRNPAALCGLVGLKPSYGLLSRHGLIPLVNSMDVPGLMARSVADVTLVFNLLSAPDPLDSTCVPERRTPVSLGDDAGTVRGLRVGLPVEYHCPGMEQEVLQAWEETAERLSAAGATVTQVRNRGLHGH</sequence>
<feature type="domain" description="Amidase" evidence="2">
    <location>
        <begin position="22"/>
        <end position="144"/>
    </location>
</feature>
<dbReference type="GO" id="GO:0050567">
    <property type="term" value="F:glutaminyl-tRNA synthase (glutamine-hydrolyzing) activity"/>
    <property type="evidence" value="ECO:0007669"/>
    <property type="project" value="TreeGrafter"/>
</dbReference>
<gene>
    <name evidence="3" type="primary">qrsl1_1</name>
    <name evidence="3" type="ORF">FJT64_010797</name>
</gene>
<organism evidence="3 4">
    <name type="scientific">Amphibalanus amphitrite</name>
    <name type="common">Striped barnacle</name>
    <name type="synonym">Balanus amphitrite</name>
    <dbReference type="NCBI Taxonomy" id="1232801"/>
    <lineage>
        <taxon>Eukaryota</taxon>
        <taxon>Metazoa</taxon>
        <taxon>Ecdysozoa</taxon>
        <taxon>Arthropoda</taxon>
        <taxon>Crustacea</taxon>
        <taxon>Multicrustacea</taxon>
        <taxon>Cirripedia</taxon>
        <taxon>Thoracica</taxon>
        <taxon>Thoracicalcarea</taxon>
        <taxon>Balanomorpha</taxon>
        <taxon>Balanoidea</taxon>
        <taxon>Balanidae</taxon>
        <taxon>Amphibalaninae</taxon>
        <taxon>Amphibalanus</taxon>
    </lineage>
</organism>
<accession>A0A6A4VKZ2</accession>
<dbReference type="GO" id="GO:0005739">
    <property type="term" value="C:mitochondrion"/>
    <property type="evidence" value="ECO:0007669"/>
    <property type="project" value="TreeGrafter"/>
</dbReference>
<dbReference type="GO" id="GO:0032543">
    <property type="term" value="P:mitochondrial translation"/>
    <property type="evidence" value="ECO:0007669"/>
    <property type="project" value="TreeGrafter"/>
</dbReference>
<dbReference type="PANTHER" id="PTHR11895:SF7">
    <property type="entry name" value="GLUTAMYL-TRNA(GLN) AMIDOTRANSFERASE SUBUNIT A, MITOCHONDRIAL"/>
    <property type="match status" value="1"/>
</dbReference>
<comment type="caution">
    <text evidence="3">The sequence shown here is derived from an EMBL/GenBank/DDBJ whole genome shotgun (WGS) entry which is preliminary data.</text>
</comment>
<reference evidence="3 4" key="1">
    <citation type="submission" date="2019-07" db="EMBL/GenBank/DDBJ databases">
        <title>Draft genome assembly of a fouling barnacle, Amphibalanus amphitrite (Darwin, 1854): The first reference genome for Thecostraca.</title>
        <authorList>
            <person name="Kim W."/>
        </authorList>
    </citation>
    <scope>NUCLEOTIDE SEQUENCE [LARGE SCALE GENOMIC DNA]</scope>
    <source>
        <strain evidence="3">SNU_AA5</strain>
        <tissue evidence="3">Soma without cirri and trophi</tissue>
    </source>
</reference>
<dbReference type="GO" id="GO:0030956">
    <property type="term" value="C:glutamyl-tRNA(Gln) amidotransferase complex"/>
    <property type="evidence" value="ECO:0007669"/>
    <property type="project" value="TreeGrafter"/>
</dbReference>
<dbReference type="AlphaFoldDB" id="A0A6A4VKZ2"/>
<feature type="domain" description="Amidase" evidence="2">
    <location>
        <begin position="177"/>
        <end position="308"/>
    </location>
</feature>
<dbReference type="Gene3D" id="3.90.1300.10">
    <property type="entry name" value="Amidase signature (AS) domain"/>
    <property type="match status" value="1"/>
</dbReference>
<evidence type="ECO:0000256" key="1">
    <source>
        <dbReference type="SAM" id="MobiDB-lite"/>
    </source>
</evidence>
<evidence type="ECO:0000313" key="3">
    <source>
        <dbReference type="EMBL" id="KAF0291028.1"/>
    </source>
</evidence>
<dbReference type="EMBL" id="VIIS01001914">
    <property type="protein sequence ID" value="KAF0291028.1"/>
    <property type="molecule type" value="Genomic_DNA"/>
</dbReference>